<dbReference type="AlphaFoldDB" id="A0A7W6H892"/>
<comment type="similarity">
    <text evidence="2 12 14">Belongs to the TonB-dependent receptor family.</text>
</comment>
<evidence type="ECO:0000256" key="7">
    <source>
        <dbReference type="ARBA" id="ARBA00023065"/>
    </source>
</evidence>
<accession>A0A7W6H892</accession>
<reference evidence="18 19" key="1">
    <citation type="submission" date="2020-08" db="EMBL/GenBank/DDBJ databases">
        <title>Genomic Encyclopedia of Type Strains, Phase IV (KMG-IV): sequencing the most valuable type-strain genomes for metagenomic binning, comparative biology and taxonomic classification.</title>
        <authorList>
            <person name="Goeker M."/>
        </authorList>
    </citation>
    <scope>NUCLEOTIDE SEQUENCE [LARGE SCALE GENOMIC DNA]</scope>
    <source>
        <strain evidence="18 19">DSM 102238</strain>
    </source>
</reference>
<keyword evidence="3 12" id="KW-0813">Transport</keyword>
<dbReference type="InterPro" id="IPR037066">
    <property type="entry name" value="Plug_dom_sf"/>
</dbReference>
<dbReference type="GO" id="GO:0009279">
    <property type="term" value="C:cell outer membrane"/>
    <property type="evidence" value="ECO:0007669"/>
    <property type="project" value="UniProtKB-SubCell"/>
</dbReference>
<keyword evidence="6 15" id="KW-0732">Signal</keyword>
<evidence type="ECO:0000259" key="16">
    <source>
        <dbReference type="Pfam" id="PF00593"/>
    </source>
</evidence>
<evidence type="ECO:0000256" key="6">
    <source>
        <dbReference type="ARBA" id="ARBA00022729"/>
    </source>
</evidence>
<evidence type="ECO:0000256" key="5">
    <source>
        <dbReference type="ARBA" id="ARBA00022692"/>
    </source>
</evidence>
<dbReference type="InterPro" id="IPR036942">
    <property type="entry name" value="Beta-barrel_TonB_sf"/>
</dbReference>
<evidence type="ECO:0000256" key="12">
    <source>
        <dbReference type="PROSITE-ProRule" id="PRU01360"/>
    </source>
</evidence>
<dbReference type="NCBIfam" id="TIGR01783">
    <property type="entry name" value="TonB-siderophor"/>
    <property type="match status" value="1"/>
</dbReference>
<name>A0A7W6H892_9HYPH</name>
<evidence type="ECO:0000256" key="2">
    <source>
        <dbReference type="ARBA" id="ARBA00009810"/>
    </source>
</evidence>
<keyword evidence="10 18" id="KW-0675">Receptor</keyword>
<evidence type="ECO:0000256" key="9">
    <source>
        <dbReference type="ARBA" id="ARBA00023136"/>
    </source>
</evidence>
<feature type="domain" description="TonB-dependent receptor-like beta-barrel" evidence="16">
    <location>
        <begin position="242"/>
        <end position="683"/>
    </location>
</feature>
<dbReference type="InterPro" id="IPR012910">
    <property type="entry name" value="Plug_dom"/>
</dbReference>
<organism evidence="18 19">
    <name type="scientific">Aureimonas pseudogalii</name>
    <dbReference type="NCBI Taxonomy" id="1744844"/>
    <lineage>
        <taxon>Bacteria</taxon>
        <taxon>Pseudomonadati</taxon>
        <taxon>Pseudomonadota</taxon>
        <taxon>Alphaproteobacteria</taxon>
        <taxon>Hyphomicrobiales</taxon>
        <taxon>Aurantimonadaceae</taxon>
        <taxon>Aureimonas</taxon>
    </lineage>
</organism>
<evidence type="ECO:0000256" key="3">
    <source>
        <dbReference type="ARBA" id="ARBA00022448"/>
    </source>
</evidence>
<evidence type="ECO:0000256" key="11">
    <source>
        <dbReference type="ARBA" id="ARBA00023237"/>
    </source>
</evidence>
<sequence>MISSRLCLSSAIALLPFAQAVAAEERTVVLDTVVVDGEGAPAEGAGAKGYASGRTRGYQPVTTSLGLGTDASILDIPQAVAVVSQEVLNDQQSRSLEEVLWNVSGVTQTNSLGGTQDAFLRRGFGDNRDGGVLTDGLKTALPRSFNATTERVEVLKGPSSALYGILDPGGLINVVTKKPQYDFSGRVEAWLTSFGGGGASSDVTGPVGQTGLAYRLVTEYEDTDYWRNFGEIERKLLAPSFAYETDTTRIDVSYMQESYSVPFDRGTIFDLTSNRAVDVDPKTRFDELYNATDGSSDLATAALTHELNEDWTLRVNYAYSDNTYYDNQARVTAYNAATGILTRRADATQNSQIEQHSMRADTVGRVTTGDVEHELLFGASFDDSDLLRTNLIRGPTSRRFNIKDPVYGLLPTSNAVSAVDSDQTERTRTYSFYGQDSLHLGERWILIGGLRYQQYEQTAGKGRPFLLNTDQSDGEFAPRAGLVYKVRPDLSVYANWSRSFKPNSSIASEIGALPAETGESYEAGVKYQLATGITATAALYTIDKENVLYSEIVNGETRTTTAGAVGSRGFEFDLAGQVTDELDLIATYAYTDARVKEDPVLDGKRLTNVAGHSGSLFLAYDFSSFVDLGTLRAGIGGRYVGKRPGNAANTFDLPDYTVLDAFVSYAVPVRDQTLTLQLNVKNLADEVYYASSIGTNNLGVEIGEPLEAVFTARVDF</sequence>
<dbReference type="PROSITE" id="PS00430">
    <property type="entry name" value="TONB_DEPENDENT_REC_1"/>
    <property type="match status" value="1"/>
</dbReference>
<keyword evidence="4 12" id="KW-1134">Transmembrane beta strand</keyword>
<evidence type="ECO:0000313" key="19">
    <source>
        <dbReference type="Proteomes" id="UP000542776"/>
    </source>
</evidence>
<keyword evidence="9 12" id="KW-0472">Membrane</keyword>
<dbReference type="GO" id="GO:0015891">
    <property type="term" value="P:siderophore transport"/>
    <property type="evidence" value="ECO:0007669"/>
    <property type="project" value="InterPro"/>
</dbReference>
<dbReference type="CDD" id="cd01347">
    <property type="entry name" value="ligand_gated_channel"/>
    <property type="match status" value="1"/>
</dbReference>
<dbReference type="PANTHER" id="PTHR32552:SF85">
    <property type="entry name" value="BLL7968 PROTEIN"/>
    <property type="match status" value="1"/>
</dbReference>
<dbReference type="Gene3D" id="2.170.130.10">
    <property type="entry name" value="TonB-dependent receptor, plug domain"/>
    <property type="match status" value="1"/>
</dbReference>
<dbReference type="GO" id="GO:0038023">
    <property type="term" value="F:signaling receptor activity"/>
    <property type="evidence" value="ECO:0007669"/>
    <property type="project" value="InterPro"/>
</dbReference>
<dbReference type="Gene3D" id="2.40.170.20">
    <property type="entry name" value="TonB-dependent receptor, beta-barrel domain"/>
    <property type="match status" value="1"/>
</dbReference>
<evidence type="ECO:0000259" key="17">
    <source>
        <dbReference type="Pfam" id="PF07715"/>
    </source>
</evidence>
<dbReference type="PANTHER" id="PTHR32552">
    <property type="entry name" value="FERRICHROME IRON RECEPTOR-RELATED"/>
    <property type="match status" value="1"/>
</dbReference>
<evidence type="ECO:0000256" key="4">
    <source>
        <dbReference type="ARBA" id="ARBA00022452"/>
    </source>
</evidence>
<evidence type="ECO:0000256" key="15">
    <source>
        <dbReference type="SAM" id="SignalP"/>
    </source>
</evidence>
<dbReference type="PROSITE" id="PS52016">
    <property type="entry name" value="TONB_DEPENDENT_REC_3"/>
    <property type="match status" value="1"/>
</dbReference>
<dbReference type="InterPro" id="IPR039426">
    <property type="entry name" value="TonB-dep_rcpt-like"/>
</dbReference>
<comment type="subcellular location">
    <subcellularLocation>
        <location evidence="1 12">Cell outer membrane</location>
        <topology evidence="1 12">Multi-pass membrane protein</topology>
    </subcellularLocation>
</comment>
<keyword evidence="19" id="KW-1185">Reference proteome</keyword>
<dbReference type="Pfam" id="PF07715">
    <property type="entry name" value="Plug"/>
    <property type="match status" value="1"/>
</dbReference>
<dbReference type="Proteomes" id="UP000542776">
    <property type="component" value="Unassembled WGS sequence"/>
</dbReference>
<evidence type="ECO:0000256" key="14">
    <source>
        <dbReference type="RuleBase" id="RU003357"/>
    </source>
</evidence>
<evidence type="ECO:0000256" key="1">
    <source>
        <dbReference type="ARBA" id="ARBA00004571"/>
    </source>
</evidence>
<dbReference type="InterPro" id="IPR010916">
    <property type="entry name" value="TonB_box_CS"/>
</dbReference>
<dbReference type="InterPro" id="IPR010105">
    <property type="entry name" value="TonB_sidphr_rcpt"/>
</dbReference>
<keyword evidence="11 12" id="KW-0998">Cell outer membrane</keyword>
<evidence type="ECO:0000256" key="13">
    <source>
        <dbReference type="PROSITE-ProRule" id="PRU10143"/>
    </source>
</evidence>
<comment type="caution">
    <text evidence="18">The sequence shown here is derived from an EMBL/GenBank/DDBJ whole genome shotgun (WGS) entry which is preliminary data.</text>
</comment>
<evidence type="ECO:0000256" key="10">
    <source>
        <dbReference type="ARBA" id="ARBA00023170"/>
    </source>
</evidence>
<dbReference type="GO" id="GO:0015344">
    <property type="term" value="F:siderophore uptake transmembrane transporter activity"/>
    <property type="evidence" value="ECO:0007669"/>
    <property type="project" value="TreeGrafter"/>
</dbReference>
<gene>
    <name evidence="18" type="ORF">GGR04_004117</name>
</gene>
<protein>
    <submittedName>
        <fullName evidence="18">Iron complex outermembrane receptor protein</fullName>
    </submittedName>
</protein>
<evidence type="ECO:0000313" key="18">
    <source>
        <dbReference type="EMBL" id="MBB4000241.1"/>
    </source>
</evidence>
<proteinExistence type="inferred from homology"/>
<dbReference type="InterPro" id="IPR000531">
    <property type="entry name" value="Beta-barrel_TonB"/>
</dbReference>
<dbReference type="EMBL" id="JACIEK010000016">
    <property type="protein sequence ID" value="MBB4000241.1"/>
    <property type="molecule type" value="Genomic_DNA"/>
</dbReference>
<dbReference type="Pfam" id="PF00593">
    <property type="entry name" value="TonB_dep_Rec_b-barrel"/>
    <property type="match status" value="1"/>
</dbReference>
<feature type="chain" id="PRO_5031210878" evidence="15">
    <location>
        <begin position="23"/>
        <end position="716"/>
    </location>
</feature>
<keyword evidence="7" id="KW-0406">Ion transport</keyword>
<evidence type="ECO:0000256" key="8">
    <source>
        <dbReference type="ARBA" id="ARBA00023077"/>
    </source>
</evidence>
<dbReference type="SUPFAM" id="SSF56935">
    <property type="entry name" value="Porins"/>
    <property type="match status" value="1"/>
</dbReference>
<feature type="domain" description="TonB-dependent receptor plug" evidence="17">
    <location>
        <begin position="74"/>
        <end position="170"/>
    </location>
</feature>
<dbReference type="FunFam" id="2.170.130.10:FF:000001">
    <property type="entry name" value="Catecholate siderophore TonB-dependent receptor"/>
    <property type="match status" value="1"/>
</dbReference>
<dbReference type="RefSeq" id="WP_183201919.1">
    <property type="nucleotide sequence ID" value="NZ_JACIEK010000016.1"/>
</dbReference>
<feature type="short sequence motif" description="TonB box" evidence="13">
    <location>
        <begin position="32"/>
        <end position="38"/>
    </location>
</feature>
<keyword evidence="5 12" id="KW-0812">Transmembrane</keyword>
<feature type="signal peptide" evidence="15">
    <location>
        <begin position="1"/>
        <end position="22"/>
    </location>
</feature>
<keyword evidence="8 13" id="KW-0798">TonB box</keyword>